<evidence type="ECO:0000313" key="7">
    <source>
        <dbReference type="Proteomes" id="UP001642487"/>
    </source>
</evidence>
<evidence type="ECO:0000259" key="5">
    <source>
        <dbReference type="Pfam" id="PF03936"/>
    </source>
</evidence>
<dbReference type="Proteomes" id="UP001642487">
    <property type="component" value="Chromosome 2"/>
</dbReference>
<name>A0ABP0YBV1_9ROSI</name>
<keyword evidence="7" id="KW-1185">Reference proteome</keyword>
<accession>A0ABP0YBV1</accession>
<evidence type="ECO:0000256" key="3">
    <source>
        <dbReference type="ARBA" id="ARBA00022842"/>
    </source>
</evidence>
<dbReference type="InterPro" id="IPR044814">
    <property type="entry name" value="Terpene_cyclase_plant_C1"/>
</dbReference>
<sequence length="596" mass="69207">MSVLHLPLPLYPLISRFTSTQNPPSSPSLYVLCQMDKPPIVVTKVSDNSLGRRSANYRPSIWKHEFVQSLKSEFMEERCLNERNMLKRRVKMMLNKELLVGDSLKGLELVDELQRLGLSYHFQMEINQILENINENFHNEGEDLEWKNKSLYATALHFRILRQHGYHIPEDVLKEFKNEVENLDSICEEKAKGMLSLYEASFLAMEGESFLDEARHIAIQYLSKYLRSSDNDQIICPMITHALELPHHWRVPRLEARWFINVYRTKPDPNPVLLELAKLDFNIVQSTHHHDLKYVSRWWKSTGLGEKLEFARNRLMANFFWSVGMGCEPNLAYLRTMSTKIASLITIIDDAYDVYGTLDELELFTDAVERWDIASIDPLPNYMKICFIALHNTINDITSDAVKDHGVNVIQYLKKMWIDLCKAFLVEAKWYYTNYKPTFQEYLDNAWISVSGSLLLVHAYVFATNSLTKEALESLQDYPLIIRHSSIIFRLANDLASSSEEAKRGEVAKSIQCYMNDTGASEEEARQYIKDLIIESWKKMNEVQILNSSPLFSKGFIEIVLNLARISHTVYQHSDGHTIEDHETMDRVFSLFIRPA</sequence>
<dbReference type="InterPro" id="IPR008949">
    <property type="entry name" value="Isoprenoid_synthase_dom_sf"/>
</dbReference>
<evidence type="ECO:0000313" key="6">
    <source>
        <dbReference type="EMBL" id="CAK9316325.1"/>
    </source>
</evidence>
<dbReference type="InterPro" id="IPR050148">
    <property type="entry name" value="Terpene_synthase-like"/>
</dbReference>
<organism evidence="6 7">
    <name type="scientific">Citrullus colocynthis</name>
    <name type="common">colocynth</name>
    <dbReference type="NCBI Taxonomy" id="252529"/>
    <lineage>
        <taxon>Eukaryota</taxon>
        <taxon>Viridiplantae</taxon>
        <taxon>Streptophyta</taxon>
        <taxon>Embryophyta</taxon>
        <taxon>Tracheophyta</taxon>
        <taxon>Spermatophyta</taxon>
        <taxon>Magnoliopsida</taxon>
        <taxon>eudicotyledons</taxon>
        <taxon>Gunneridae</taxon>
        <taxon>Pentapetalae</taxon>
        <taxon>rosids</taxon>
        <taxon>fabids</taxon>
        <taxon>Cucurbitales</taxon>
        <taxon>Cucurbitaceae</taxon>
        <taxon>Benincaseae</taxon>
        <taxon>Citrullus</taxon>
    </lineage>
</organism>
<dbReference type="InterPro" id="IPR001906">
    <property type="entry name" value="Terpene_synth_N"/>
</dbReference>
<feature type="domain" description="Terpene synthase N-terminal" evidence="4">
    <location>
        <begin position="61"/>
        <end position="243"/>
    </location>
</feature>
<keyword evidence="3" id="KW-0460">Magnesium</keyword>
<dbReference type="Gene3D" id="1.10.600.10">
    <property type="entry name" value="Farnesyl Diphosphate Synthase"/>
    <property type="match status" value="1"/>
</dbReference>
<evidence type="ECO:0000256" key="2">
    <source>
        <dbReference type="ARBA" id="ARBA00022723"/>
    </source>
</evidence>
<proteinExistence type="predicted"/>
<reference evidence="6 7" key="1">
    <citation type="submission" date="2024-03" db="EMBL/GenBank/DDBJ databases">
        <authorList>
            <person name="Gkanogiannis A."/>
            <person name="Becerra Lopez-Lavalle L."/>
        </authorList>
    </citation>
    <scope>NUCLEOTIDE SEQUENCE [LARGE SCALE GENOMIC DNA]</scope>
</reference>
<gene>
    <name evidence="6" type="ORF">CITCOLO1_LOCUS8186</name>
</gene>
<dbReference type="SFLD" id="SFLDG01019">
    <property type="entry name" value="Terpene_Cyclase_Like_1_C_Termi"/>
    <property type="match status" value="1"/>
</dbReference>
<comment type="cofactor">
    <cofactor evidence="1">
        <name>Mg(2+)</name>
        <dbReference type="ChEBI" id="CHEBI:18420"/>
    </cofactor>
</comment>
<dbReference type="InterPro" id="IPR008930">
    <property type="entry name" value="Terpenoid_cyclase/PrenylTrfase"/>
</dbReference>
<evidence type="ECO:0000259" key="4">
    <source>
        <dbReference type="Pfam" id="PF01397"/>
    </source>
</evidence>
<dbReference type="SFLD" id="SFLDS00005">
    <property type="entry name" value="Isoprenoid_Synthase_Type_I"/>
    <property type="match status" value="1"/>
</dbReference>
<feature type="domain" description="Terpene synthase metal-binding" evidence="5">
    <location>
        <begin position="300"/>
        <end position="539"/>
    </location>
</feature>
<keyword evidence="2" id="KW-0479">Metal-binding</keyword>
<dbReference type="PANTHER" id="PTHR31225:SF9">
    <property type="entry name" value="TERPENE SYNTHASE 10"/>
    <property type="match status" value="1"/>
</dbReference>
<dbReference type="EMBL" id="OZ021736">
    <property type="protein sequence ID" value="CAK9316325.1"/>
    <property type="molecule type" value="Genomic_DNA"/>
</dbReference>
<dbReference type="Gene3D" id="1.50.10.130">
    <property type="entry name" value="Terpene synthase, N-terminal domain"/>
    <property type="match status" value="1"/>
</dbReference>
<dbReference type="InterPro" id="IPR034741">
    <property type="entry name" value="Terpene_cyclase-like_1_C"/>
</dbReference>
<dbReference type="SUPFAM" id="SSF48576">
    <property type="entry name" value="Terpenoid synthases"/>
    <property type="match status" value="1"/>
</dbReference>
<dbReference type="InterPro" id="IPR036965">
    <property type="entry name" value="Terpene_synth_N_sf"/>
</dbReference>
<dbReference type="Pfam" id="PF01397">
    <property type="entry name" value="Terpene_synth"/>
    <property type="match status" value="1"/>
</dbReference>
<protein>
    <submittedName>
        <fullName evidence="6">Uncharacterized protein</fullName>
    </submittedName>
</protein>
<dbReference type="PANTHER" id="PTHR31225">
    <property type="entry name" value="OS04G0344100 PROTEIN-RELATED"/>
    <property type="match status" value="1"/>
</dbReference>
<dbReference type="SUPFAM" id="SSF48239">
    <property type="entry name" value="Terpenoid cyclases/Protein prenyltransferases"/>
    <property type="match status" value="1"/>
</dbReference>
<dbReference type="Pfam" id="PF03936">
    <property type="entry name" value="Terpene_synth_C"/>
    <property type="match status" value="1"/>
</dbReference>
<evidence type="ECO:0000256" key="1">
    <source>
        <dbReference type="ARBA" id="ARBA00001946"/>
    </source>
</evidence>
<dbReference type="InterPro" id="IPR005630">
    <property type="entry name" value="Terpene_synthase_metal-bd"/>
</dbReference>
<dbReference type="CDD" id="cd00684">
    <property type="entry name" value="Terpene_cyclase_plant_C1"/>
    <property type="match status" value="1"/>
</dbReference>